<gene>
    <name evidence="1" type="ORF">ALTATR162_LOCUS660</name>
</gene>
<dbReference type="RefSeq" id="XP_043164189.1">
    <property type="nucleotide sequence ID" value="XM_043308254.1"/>
</dbReference>
<name>A0A8J2HSE7_9PLEO</name>
<accession>A0A8J2HSE7</accession>
<dbReference type="EMBL" id="CAJRGZ010000015">
    <property type="protein sequence ID" value="CAG5140213.1"/>
    <property type="molecule type" value="Genomic_DNA"/>
</dbReference>
<dbReference type="Proteomes" id="UP000676310">
    <property type="component" value="Unassembled WGS sequence"/>
</dbReference>
<comment type="caution">
    <text evidence="1">The sequence shown here is derived from an EMBL/GenBank/DDBJ whole genome shotgun (WGS) entry which is preliminary data.</text>
</comment>
<sequence>MSSSIARYLAKTAFKLSDCLSALEGRALPTNLGNRVARLCVINGLRKHLDFALSAEVDELCSVEGQEIFARARNAGLIMNDRVPDADLMHNNAWHPYCIWSPRVAREDTYRQLATVFPDMRYQVGRACAVGGYSQLYNELGLLPDPCIAEEARENTAGPAAEGARKIYEQIMASPVRFAVMNDYDRTVQLHTPKACARLNADTAVLASLEERQVFEEYFHSPIDSPWIYFNITEDQGIGDHTVKVKPHDLTDSEIALFTSPLPEDLPTMHKDLLILTAAFEGNLDRYARLRRPGQTINYELHCVLPGIYKSFAMAIWLERNPDILELIASSWHPREIKTLRAAIHARRIMNNDIHRLLDMKNVVPDDEIPYWIWYPTIPAEWALLKLAEARPNMRPQCARACMAGGMRDAYTEIMDMCDDDGKPVAVDKYLMLEAQTCPGHEFFEADMLRRKAEQGLDDLQAIADGDEEWKDNIPWRQGDVGSPYLLSRLQDSCHSVVRAGEDWGMYEGLGSDLGRVRLYISSSPEARARAETRGGVMHLEDEDLVVD</sequence>
<proteinExistence type="predicted"/>
<reference evidence="1" key="1">
    <citation type="submission" date="2021-05" db="EMBL/GenBank/DDBJ databases">
        <authorList>
            <person name="Stam R."/>
        </authorList>
    </citation>
    <scope>NUCLEOTIDE SEQUENCE</scope>
    <source>
        <strain evidence="1">CS162</strain>
    </source>
</reference>
<dbReference type="OrthoDB" id="4360026at2759"/>
<keyword evidence="2" id="KW-1185">Reference proteome</keyword>
<dbReference type="GeneID" id="67018507"/>
<evidence type="ECO:0000313" key="2">
    <source>
        <dbReference type="Proteomes" id="UP000676310"/>
    </source>
</evidence>
<protein>
    <submittedName>
        <fullName evidence="1">Uncharacterized protein</fullName>
    </submittedName>
</protein>
<evidence type="ECO:0000313" key="1">
    <source>
        <dbReference type="EMBL" id="CAG5140213.1"/>
    </source>
</evidence>
<dbReference type="AlphaFoldDB" id="A0A8J2HSE7"/>
<organism evidence="1 2">
    <name type="scientific">Alternaria atra</name>
    <dbReference type="NCBI Taxonomy" id="119953"/>
    <lineage>
        <taxon>Eukaryota</taxon>
        <taxon>Fungi</taxon>
        <taxon>Dikarya</taxon>
        <taxon>Ascomycota</taxon>
        <taxon>Pezizomycotina</taxon>
        <taxon>Dothideomycetes</taxon>
        <taxon>Pleosporomycetidae</taxon>
        <taxon>Pleosporales</taxon>
        <taxon>Pleosporineae</taxon>
        <taxon>Pleosporaceae</taxon>
        <taxon>Alternaria</taxon>
        <taxon>Alternaria sect. Ulocladioides</taxon>
    </lineage>
</organism>